<evidence type="ECO:0000313" key="2">
    <source>
        <dbReference type="Proteomes" id="UP000887572"/>
    </source>
</evidence>
<evidence type="ECO:0000256" key="1">
    <source>
        <dbReference type="SAM" id="MobiDB-lite"/>
    </source>
</evidence>
<organism evidence="2 3">
    <name type="scientific">Globodera rostochiensis</name>
    <name type="common">Golden nematode worm</name>
    <name type="synonym">Heterodera rostochiensis</name>
    <dbReference type="NCBI Taxonomy" id="31243"/>
    <lineage>
        <taxon>Eukaryota</taxon>
        <taxon>Metazoa</taxon>
        <taxon>Ecdysozoa</taxon>
        <taxon>Nematoda</taxon>
        <taxon>Chromadorea</taxon>
        <taxon>Rhabditida</taxon>
        <taxon>Tylenchina</taxon>
        <taxon>Tylenchomorpha</taxon>
        <taxon>Tylenchoidea</taxon>
        <taxon>Heteroderidae</taxon>
        <taxon>Heteroderinae</taxon>
        <taxon>Globodera</taxon>
    </lineage>
</organism>
<feature type="compositionally biased region" description="Polar residues" evidence="1">
    <location>
        <begin position="82"/>
        <end position="93"/>
    </location>
</feature>
<dbReference type="Proteomes" id="UP000887572">
    <property type="component" value="Unplaced"/>
</dbReference>
<accession>A0A914IB97</accession>
<keyword evidence="2" id="KW-1185">Reference proteome</keyword>
<reference evidence="3" key="1">
    <citation type="submission" date="2022-11" db="UniProtKB">
        <authorList>
            <consortium name="WormBaseParasite"/>
        </authorList>
    </citation>
    <scope>IDENTIFICATION</scope>
</reference>
<protein>
    <submittedName>
        <fullName evidence="3">Uncharacterized protein</fullName>
    </submittedName>
</protein>
<dbReference type="AlphaFoldDB" id="A0A914IB97"/>
<feature type="region of interest" description="Disordered" evidence="1">
    <location>
        <begin position="212"/>
        <end position="251"/>
    </location>
</feature>
<feature type="compositionally biased region" description="Acidic residues" evidence="1">
    <location>
        <begin position="212"/>
        <end position="225"/>
    </location>
</feature>
<evidence type="ECO:0000313" key="3">
    <source>
        <dbReference type="WBParaSite" id="Gr19_v10_g8300.t1"/>
    </source>
</evidence>
<name>A0A914IB97_GLORO</name>
<sequence>MFNAKNCFHQLTTNFHQKERTSPLPPVNLLNLGNDQKGCGCCPVHVVEVPVEVHHLCPQQQHHHQQQHILLDTAPTPLLISNGSSYKSLLPSNQQQQQQQPSDPSSHKRCTITPTRSMPSDLCKAAQQQQKTHYHKMNAQNQHLISRAHRRQQVQSVRLNHCGDFAVMKRADWAQLNLQAPSCHHHQPITTHPPRHRCSLVVPVACECREMEEEEEEDEREEGEEEPKQHKQEEGGSQEKQSEPGDQFSVVRQNLLGPLSFDDLYYM</sequence>
<dbReference type="WBParaSite" id="Gr19_v10_g8300.t1">
    <property type="protein sequence ID" value="Gr19_v10_g8300.t1"/>
    <property type="gene ID" value="Gr19_v10_g8300"/>
</dbReference>
<feature type="region of interest" description="Disordered" evidence="1">
    <location>
        <begin position="82"/>
        <end position="119"/>
    </location>
</feature>
<proteinExistence type="predicted"/>